<comment type="caution">
    <text evidence="2">The sequence shown here is derived from an EMBL/GenBank/DDBJ whole genome shotgun (WGS) entry which is preliminary data.</text>
</comment>
<evidence type="ECO:0000313" key="2">
    <source>
        <dbReference type="EMBL" id="KAF6429784.1"/>
    </source>
</evidence>
<accession>A0A7J8E2Z9</accession>
<dbReference type="InParanoid" id="A0A7J8E2Z9"/>
<dbReference type="Proteomes" id="UP000550707">
    <property type="component" value="Unassembled WGS sequence"/>
</dbReference>
<reference evidence="2 3" key="1">
    <citation type="journal article" date="2020" name="Nature">
        <title>Six reference-quality genomes reveal evolution of bat adaptations.</title>
        <authorList>
            <person name="Jebb D."/>
            <person name="Huang Z."/>
            <person name="Pippel M."/>
            <person name="Hughes G.M."/>
            <person name="Lavrichenko K."/>
            <person name="Devanna P."/>
            <person name="Winkler S."/>
            <person name="Jermiin L.S."/>
            <person name="Skirmuntt E.C."/>
            <person name="Katzourakis A."/>
            <person name="Burkitt-Gray L."/>
            <person name="Ray D.A."/>
            <person name="Sullivan K.A.M."/>
            <person name="Roscito J.G."/>
            <person name="Kirilenko B.M."/>
            <person name="Davalos L.M."/>
            <person name="Corthals A.P."/>
            <person name="Power M.L."/>
            <person name="Jones G."/>
            <person name="Ransome R.D."/>
            <person name="Dechmann D.K.N."/>
            <person name="Locatelli A.G."/>
            <person name="Puechmaille S.J."/>
            <person name="Fedrigo O."/>
            <person name="Jarvis E.D."/>
            <person name="Hiller M."/>
            <person name="Vernes S.C."/>
            <person name="Myers E.W."/>
            <person name="Teeling E.C."/>
        </authorList>
    </citation>
    <scope>NUCLEOTIDE SEQUENCE [LARGE SCALE GENOMIC DNA]</scope>
    <source>
        <strain evidence="2">MMolMol1</strain>
        <tissue evidence="2">Muscle</tissue>
    </source>
</reference>
<dbReference type="EMBL" id="JACASF010000015">
    <property type="protein sequence ID" value="KAF6429784.1"/>
    <property type="molecule type" value="Genomic_DNA"/>
</dbReference>
<name>A0A7J8E2Z9_MOLMO</name>
<evidence type="ECO:0000256" key="1">
    <source>
        <dbReference type="SAM" id="MobiDB-lite"/>
    </source>
</evidence>
<keyword evidence="3" id="KW-1185">Reference proteome</keyword>
<gene>
    <name evidence="2" type="ORF">HJG59_009080</name>
</gene>
<evidence type="ECO:0000313" key="3">
    <source>
        <dbReference type="Proteomes" id="UP000550707"/>
    </source>
</evidence>
<feature type="region of interest" description="Disordered" evidence="1">
    <location>
        <begin position="1"/>
        <end position="48"/>
    </location>
</feature>
<dbReference type="AlphaFoldDB" id="A0A7J8E2Z9"/>
<organism evidence="2 3">
    <name type="scientific">Molossus molossus</name>
    <name type="common">Pallas' mastiff bat</name>
    <name type="synonym">Vespertilio molossus</name>
    <dbReference type="NCBI Taxonomy" id="27622"/>
    <lineage>
        <taxon>Eukaryota</taxon>
        <taxon>Metazoa</taxon>
        <taxon>Chordata</taxon>
        <taxon>Craniata</taxon>
        <taxon>Vertebrata</taxon>
        <taxon>Euteleostomi</taxon>
        <taxon>Mammalia</taxon>
        <taxon>Eutheria</taxon>
        <taxon>Laurasiatheria</taxon>
        <taxon>Chiroptera</taxon>
        <taxon>Yangochiroptera</taxon>
        <taxon>Molossidae</taxon>
        <taxon>Molossus</taxon>
    </lineage>
</organism>
<proteinExistence type="predicted"/>
<sequence length="180" mass="19400">MPGVETRLWATRDGKGRLGTSPAKGKAEGLQHRAPSLPGRRSTGDSGFVDRLDDYVKSKLRQSSLEGQISTTPSLGGHLLLDRLVCSLALPQTPRLGCKPGNSGLRFPRLTPAWVCPSVNLVSWCTDTPSRAAFLDFLGEMLPDVGHAGLGPSSAARHPRDGWAASCRTQGPVRWLHLER</sequence>
<protein>
    <submittedName>
        <fullName evidence="2">Uncharacterized protein</fullName>
    </submittedName>
</protein>